<dbReference type="Pfam" id="PF00501">
    <property type="entry name" value="AMP-binding"/>
    <property type="match status" value="1"/>
</dbReference>
<dbReference type="InterPro" id="IPR025110">
    <property type="entry name" value="AMP-bd_C"/>
</dbReference>
<dbReference type="EMBL" id="VXLD01000005">
    <property type="protein sequence ID" value="KAB1855102.1"/>
    <property type="molecule type" value="Genomic_DNA"/>
</dbReference>
<protein>
    <submittedName>
        <fullName evidence="3">Acyl--CoA ligase</fullName>
    </submittedName>
</protein>
<dbReference type="InterPro" id="IPR045851">
    <property type="entry name" value="AMP-bd_C_sf"/>
</dbReference>
<dbReference type="Proteomes" id="UP000325788">
    <property type="component" value="Unassembled WGS sequence"/>
</dbReference>
<dbReference type="Gene3D" id="3.40.50.12780">
    <property type="entry name" value="N-terminal domain of ligase-like"/>
    <property type="match status" value="1"/>
</dbReference>
<organism evidence="3 4">
    <name type="scientific">Acinetobacter tandoii</name>
    <dbReference type="NCBI Taxonomy" id="202954"/>
    <lineage>
        <taxon>Bacteria</taxon>
        <taxon>Pseudomonadati</taxon>
        <taxon>Pseudomonadota</taxon>
        <taxon>Gammaproteobacteria</taxon>
        <taxon>Moraxellales</taxon>
        <taxon>Moraxellaceae</taxon>
        <taxon>Acinetobacter</taxon>
    </lineage>
</organism>
<name>A0A5N4WF57_9GAMM</name>
<feature type="domain" description="AMP-dependent synthetase/ligase" evidence="1">
    <location>
        <begin position="15"/>
        <end position="373"/>
    </location>
</feature>
<feature type="domain" description="AMP-binding enzyme C-terminal" evidence="2">
    <location>
        <begin position="429"/>
        <end position="504"/>
    </location>
</feature>
<dbReference type="PANTHER" id="PTHR43767">
    <property type="entry name" value="LONG-CHAIN-FATTY-ACID--COA LIGASE"/>
    <property type="match status" value="1"/>
</dbReference>
<comment type="caution">
    <text evidence="3">The sequence shown here is derived from an EMBL/GenBank/DDBJ whole genome shotgun (WGS) entry which is preliminary data.</text>
</comment>
<dbReference type="InterPro" id="IPR000873">
    <property type="entry name" value="AMP-dep_synth/lig_dom"/>
</dbReference>
<gene>
    <name evidence="3" type="ORF">F4W09_09775</name>
</gene>
<dbReference type="PANTHER" id="PTHR43767:SF10">
    <property type="entry name" value="SURFACTIN SYNTHASE SUBUNIT 1"/>
    <property type="match status" value="1"/>
</dbReference>
<dbReference type="RefSeq" id="WP_151504661.1">
    <property type="nucleotide sequence ID" value="NZ_VXLD01000005.1"/>
</dbReference>
<dbReference type="GO" id="GO:0016877">
    <property type="term" value="F:ligase activity, forming carbon-sulfur bonds"/>
    <property type="evidence" value="ECO:0007669"/>
    <property type="project" value="UniProtKB-ARBA"/>
</dbReference>
<dbReference type="AlphaFoldDB" id="A0A5N4WF57"/>
<dbReference type="InterPro" id="IPR050237">
    <property type="entry name" value="ATP-dep_AMP-bd_enzyme"/>
</dbReference>
<evidence type="ECO:0000313" key="3">
    <source>
        <dbReference type="EMBL" id="KAB1855102.1"/>
    </source>
</evidence>
<evidence type="ECO:0000259" key="2">
    <source>
        <dbReference type="Pfam" id="PF13193"/>
    </source>
</evidence>
<accession>A0A5N4WF57</accession>
<proteinExistence type="predicted"/>
<reference evidence="3 4" key="1">
    <citation type="submission" date="2019-09" db="EMBL/GenBank/DDBJ databases">
        <title>Draft genome sequence of Acinetobacter tandoii W4-4-4 isolated from environmental water sample.</title>
        <authorList>
            <person name="Wee S.K."/>
            <person name="Yan B."/>
            <person name="Mustaffa S.B."/>
            <person name="Yap E.P.H."/>
        </authorList>
    </citation>
    <scope>NUCLEOTIDE SEQUENCE [LARGE SCALE GENOMIC DNA]</scope>
    <source>
        <strain evidence="3 4">W4-4-4</strain>
    </source>
</reference>
<sequence>MQMCNVLLHHTLPYVAQQYAEKVAVVENGISHSYGKIDELSSRLSGYLQAQGLHRGDRVVLCLGNKVETIIAFWGVLKAGYVVCNVGLDTTADKLNYIIDNSQASILITNDQKFQDVSVASKSILFKSVVVTNSVVNPDVDSWELATSYNEVEYLNNNILDIDLAAIVYTSGSTGTPKGVMLTHRNMCAALDSLNIYLGYQESDHILCSLPLSFDYGLYQMIMSMSKGATLFLEQELTWPLFLIKKIKQHKITVIPFVPTMLSLLYEYSHRSGVIFPDVRIVTNTGAALKSHHIQQMKLLFPNAEIFSMYGLTECKRCTYLPPDQIDEKPDSVGIAIPNTEMWLVDSHGNKINKPNQIGELVIRGATVMAGYWRDTKATQEKLKPGPLPNEYVLHTGDLGLIDEDGYLYFRGRTDHVIKSRGMKVSPVEIENYFYSLPNIESAAVVGIEDENLGGTLHAFIQIADNENINELELLGKCRNDLEPHQVPNTIRFLNSFPRTPNGKFDLIHLKQIIESELAAETTSRSNVAV</sequence>
<dbReference type="Gene3D" id="3.30.300.30">
    <property type="match status" value="1"/>
</dbReference>
<dbReference type="SUPFAM" id="SSF56801">
    <property type="entry name" value="Acetyl-CoA synthetase-like"/>
    <property type="match status" value="1"/>
</dbReference>
<dbReference type="InterPro" id="IPR042099">
    <property type="entry name" value="ANL_N_sf"/>
</dbReference>
<keyword evidence="3" id="KW-0436">Ligase</keyword>
<dbReference type="PROSITE" id="PS00455">
    <property type="entry name" value="AMP_BINDING"/>
    <property type="match status" value="1"/>
</dbReference>
<dbReference type="InterPro" id="IPR020845">
    <property type="entry name" value="AMP-binding_CS"/>
</dbReference>
<dbReference type="Pfam" id="PF13193">
    <property type="entry name" value="AMP-binding_C"/>
    <property type="match status" value="1"/>
</dbReference>
<evidence type="ECO:0000313" key="4">
    <source>
        <dbReference type="Proteomes" id="UP000325788"/>
    </source>
</evidence>
<evidence type="ECO:0000259" key="1">
    <source>
        <dbReference type="Pfam" id="PF00501"/>
    </source>
</evidence>